<dbReference type="EMBL" id="OCYS01000148">
    <property type="protein sequence ID" value="SON92830.1"/>
    <property type="molecule type" value="Genomic_DNA"/>
</dbReference>
<name>A0AB38E6T7_XANCH</name>
<gene>
    <name evidence="2" type="ORF">XAP6984_900030</name>
    <name evidence="3" type="ORF">XAP7430_890030</name>
</gene>
<evidence type="ECO:0000313" key="2">
    <source>
        <dbReference type="EMBL" id="SON88805.1"/>
    </source>
</evidence>
<evidence type="ECO:0000313" key="3">
    <source>
        <dbReference type="EMBL" id="SON92830.1"/>
    </source>
</evidence>
<feature type="compositionally biased region" description="Low complexity" evidence="1">
    <location>
        <begin position="50"/>
        <end position="61"/>
    </location>
</feature>
<evidence type="ECO:0000313" key="5">
    <source>
        <dbReference type="Proteomes" id="UP000234181"/>
    </source>
</evidence>
<comment type="caution">
    <text evidence="3">The sequence shown here is derived from an EMBL/GenBank/DDBJ whole genome shotgun (WGS) entry which is preliminary data.</text>
</comment>
<feature type="compositionally biased region" description="Low complexity" evidence="1">
    <location>
        <begin position="90"/>
        <end position="103"/>
    </location>
</feature>
<proteinExistence type="predicted"/>
<protein>
    <submittedName>
        <fullName evidence="3">Uncharacterized protein</fullName>
    </submittedName>
</protein>
<evidence type="ECO:0000256" key="1">
    <source>
        <dbReference type="SAM" id="MobiDB-lite"/>
    </source>
</evidence>
<evidence type="ECO:0000313" key="4">
    <source>
        <dbReference type="Proteomes" id="UP000234166"/>
    </source>
</evidence>
<keyword evidence="5" id="KW-1185">Reference proteome</keyword>
<dbReference type="AlphaFoldDB" id="A0AB38E6T7"/>
<dbReference type="Proteomes" id="UP000234166">
    <property type="component" value="Unassembled WGS sequence"/>
</dbReference>
<feature type="compositionally biased region" description="Low complexity" evidence="1">
    <location>
        <begin position="20"/>
        <end position="29"/>
    </location>
</feature>
<dbReference type="Proteomes" id="UP000234181">
    <property type="component" value="Unassembled WGS sequence"/>
</dbReference>
<feature type="region of interest" description="Disordered" evidence="1">
    <location>
        <begin position="1"/>
        <end position="138"/>
    </location>
</feature>
<reference evidence="4 5" key="1">
    <citation type="submission" date="2017-10" db="EMBL/GenBank/DDBJ databases">
        <authorList>
            <person name="Regsiter A."/>
            <person name="William W."/>
        </authorList>
    </citation>
    <scope>NUCLEOTIDE SEQUENCE [LARGE SCALE GENOMIC DNA]</scope>
    <source>
        <strain evidence="2 5">CFBP6984</strain>
        <strain evidence="3 4">CFBP7430</strain>
    </source>
</reference>
<organism evidence="3 4">
    <name type="scientific">Xanthomonas campestris pv. phaseoli</name>
    <dbReference type="NCBI Taxonomy" id="317013"/>
    <lineage>
        <taxon>Bacteria</taxon>
        <taxon>Pseudomonadati</taxon>
        <taxon>Pseudomonadota</taxon>
        <taxon>Gammaproteobacteria</taxon>
        <taxon>Lysobacterales</taxon>
        <taxon>Lysobacteraceae</taxon>
        <taxon>Xanthomonas</taxon>
    </lineage>
</organism>
<sequence length="138" mass="14478">MAGTDNSAPPPQSASACGGAPALPMLPAPLQDPSLRIERGTANAPVTTQIAISPNASHAAPPAAPARKRELPVGKPQPGASRNMWSPPSATRTATQQAQQQRKTGTREQMHRTVFLKLSASPSDRLADRGASWNTQTR</sequence>
<accession>A0AB38E6T7</accession>
<dbReference type="EMBL" id="OCYT01000151">
    <property type="protein sequence ID" value="SON88805.1"/>
    <property type="molecule type" value="Genomic_DNA"/>
</dbReference>